<dbReference type="InterPro" id="IPR044202">
    <property type="entry name" value="LETM1/MDM38-like"/>
</dbReference>
<keyword evidence="6 9" id="KW-0472">Membrane</keyword>
<evidence type="ECO:0000256" key="5">
    <source>
        <dbReference type="ARBA" id="ARBA00023128"/>
    </source>
</evidence>
<dbReference type="Pfam" id="PF07766">
    <property type="entry name" value="LETM1_RBD"/>
    <property type="match status" value="1"/>
</dbReference>
<evidence type="ECO:0000256" key="3">
    <source>
        <dbReference type="ARBA" id="ARBA00022792"/>
    </source>
</evidence>
<dbReference type="OrthoDB" id="73691at2759"/>
<dbReference type="Proteomes" id="UP000007129">
    <property type="component" value="Unassembled WGS sequence"/>
</dbReference>
<accession>K2S1J4</accession>
<feature type="transmembrane region" description="Helical" evidence="9">
    <location>
        <begin position="176"/>
        <end position="201"/>
    </location>
</feature>
<sequence length="394" mass="43442">MISDPSTSLSHALRLLHAMIPRIGSALVAPSPFALPALQLACKHSLLRSRLLRLAPVRHASTATATAPSNPPPSSREDRANPPASTLPAPVNVPARAPDQSLFNYALKSGKAYLQFYKTGVKNVWSNRKLAAAVKQRLRQSPAAAAITRDLDVSRAPFTRGEFQLLRRSRYDMRRVPVFGVLFLIIGEWLPLVAVFVTSLVPVPCRIPKQIEKEERRRDGQRSAARAALLARAKELGVPVVRGSDNKAQSDAGLLSMQRINPKQVAENVFSPDKRKVAHPLYLQFAVSAFNVRWPLLDRTGIIAPWLLQLRKHLMYLAIDDALLARDGGAGLLRPDEVRVACSERGIDVTGRQTDELRNDLKAWVSKKKSAAWLNALYSPSEDKPVVAAETPKE</sequence>
<evidence type="ECO:0000256" key="2">
    <source>
        <dbReference type="ARBA" id="ARBA00022692"/>
    </source>
</evidence>
<dbReference type="GO" id="GO:0005743">
    <property type="term" value="C:mitochondrial inner membrane"/>
    <property type="evidence" value="ECO:0007669"/>
    <property type="project" value="UniProtKB-SubCell"/>
</dbReference>
<evidence type="ECO:0000256" key="6">
    <source>
        <dbReference type="ARBA" id="ARBA00023136"/>
    </source>
</evidence>
<dbReference type="PANTHER" id="PTHR14009">
    <property type="entry name" value="LEUCINE ZIPPER-EF-HAND CONTAINING TRANSMEMBRANE PROTEIN"/>
    <property type="match status" value="1"/>
</dbReference>
<keyword evidence="2 9" id="KW-0812">Transmembrane</keyword>
<organism evidence="11 12">
    <name type="scientific">Macrophomina phaseolina (strain MS6)</name>
    <name type="common">Charcoal rot fungus</name>
    <dbReference type="NCBI Taxonomy" id="1126212"/>
    <lineage>
        <taxon>Eukaryota</taxon>
        <taxon>Fungi</taxon>
        <taxon>Dikarya</taxon>
        <taxon>Ascomycota</taxon>
        <taxon>Pezizomycotina</taxon>
        <taxon>Dothideomycetes</taxon>
        <taxon>Dothideomycetes incertae sedis</taxon>
        <taxon>Botryosphaeriales</taxon>
        <taxon>Botryosphaeriaceae</taxon>
        <taxon>Macrophomina</taxon>
    </lineage>
</organism>
<dbReference type="GO" id="GO:0030003">
    <property type="term" value="P:intracellular monoatomic cation homeostasis"/>
    <property type="evidence" value="ECO:0007669"/>
    <property type="project" value="TreeGrafter"/>
</dbReference>
<dbReference type="VEuPathDB" id="FungiDB:MPH_12433"/>
<evidence type="ECO:0000313" key="11">
    <source>
        <dbReference type="EMBL" id="EKG10575.1"/>
    </source>
</evidence>
<comment type="caution">
    <text evidence="11">The sequence shown here is derived from an EMBL/GenBank/DDBJ whole genome shotgun (WGS) entry which is preliminary data.</text>
</comment>
<dbReference type="PROSITE" id="PS51758">
    <property type="entry name" value="LETM1_RBD"/>
    <property type="match status" value="1"/>
</dbReference>
<proteinExistence type="predicted"/>
<gene>
    <name evidence="11" type="ORF">MPH_12433</name>
</gene>
<keyword evidence="4 9" id="KW-1133">Transmembrane helix</keyword>
<dbReference type="GO" id="GO:0043022">
    <property type="term" value="F:ribosome binding"/>
    <property type="evidence" value="ECO:0007669"/>
    <property type="project" value="InterPro"/>
</dbReference>
<reference evidence="11 12" key="1">
    <citation type="journal article" date="2012" name="BMC Genomics">
        <title>Tools to kill: Genome of one of the most destructive plant pathogenic fungi Macrophomina phaseolina.</title>
        <authorList>
            <person name="Islam M.S."/>
            <person name="Haque M.S."/>
            <person name="Islam M.M."/>
            <person name="Emdad E.M."/>
            <person name="Halim A."/>
            <person name="Hossen Q.M.M."/>
            <person name="Hossain M.Z."/>
            <person name="Ahmed B."/>
            <person name="Rahim S."/>
            <person name="Rahman M.S."/>
            <person name="Alam M.M."/>
            <person name="Hou S."/>
            <person name="Wan X."/>
            <person name="Saito J.A."/>
            <person name="Alam M."/>
        </authorList>
    </citation>
    <scope>NUCLEOTIDE SEQUENCE [LARGE SCALE GENOMIC DNA]</scope>
    <source>
        <strain evidence="11 12">MS6</strain>
    </source>
</reference>
<feature type="domain" description="Letm1 RBD" evidence="10">
    <location>
        <begin position="191"/>
        <end position="394"/>
    </location>
</feature>
<dbReference type="AlphaFoldDB" id="K2S1J4"/>
<evidence type="ECO:0000259" key="10">
    <source>
        <dbReference type="PROSITE" id="PS51758"/>
    </source>
</evidence>
<keyword evidence="3" id="KW-0999">Mitochondrion inner membrane</keyword>
<feature type="region of interest" description="Disordered" evidence="8">
    <location>
        <begin position="61"/>
        <end position="93"/>
    </location>
</feature>
<evidence type="ECO:0000256" key="7">
    <source>
        <dbReference type="PROSITE-ProRule" id="PRU01094"/>
    </source>
</evidence>
<dbReference type="eggNOG" id="ENOG502S1JA">
    <property type="taxonomic scope" value="Eukaryota"/>
</dbReference>
<dbReference type="InterPro" id="IPR033122">
    <property type="entry name" value="LETM1-like_RBD"/>
</dbReference>
<evidence type="ECO:0000256" key="4">
    <source>
        <dbReference type="ARBA" id="ARBA00022989"/>
    </source>
</evidence>
<evidence type="ECO:0000313" key="12">
    <source>
        <dbReference type="Proteomes" id="UP000007129"/>
    </source>
</evidence>
<dbReference type="PANTHER" id="PTHR14009:SF6">
    <property type="entry name" value="LETM1 RBD DOMAIN-CONTAINING PROTEIN"/>
    <property type="match status" value="1"/>
</dbReference>
<protein>
    <submittedName>
        <fullName evidence="11">LETM1-like protein</fullName>
    </submittedName>
</protein>
<evidence type="ECO:0000256" key="9">
    <source>
        <dbReference type="SAM" id="Phobius"/>
    </source>
</evidence>
<evidence type="ECO:0000256" key="8">
    <source>
        <dbReference type="SAM" id="MobiDB-lite"/>
    </source>
</evidence>
<keyword evidence="5 7" id="KW-0496">Mitochondrion</keyword>
<comment type="subcellular location">
    <subcellularLocation>
        <location evidence="1">Mitochondrion inner membrane</location>
        <topology evidence="1">Single-pass membrane protein</topology>
    </subcellularLocation>
</comment>
<name>K2S1J4_MACPH</name>
<evidence type="ECO:0000256" key="1">
    <source>
        <dbReference type="ARBA" id="ARBA00004434"/>
    </source>
</evidence>
<dbReference type="HOGENOM" id="CLU_048915_2_0_1"/>
<dbReference type="InParanoid" id="K2S1J4"/>
<dbReference type="EMBL" id="AHHD01000517">
    <property type="protein sequence ID" value="EKG10575.1"/>
    <property type="molecule type" value="Genomic_DNA"/>
</dbReference>